<accession>A0ACC0C0F8</accession>
<sequence length="308" mass="34647">MAPLKLSILFSFLLLSLLHVPSMAHSRTKNQSPFDFINHLKGCHKGEKVKGIHDLKNYLKHFGYLKYSKNQNHSNDDDFDDFLESAVKKYQENYHLNVTGDLDSKTVSKMTESRCGVPDIINGTNWMKMRNGKKGHRHLLNIHTVSHYSFFQGNPRWPSSKTHLTYAFYPNTSPQVVSPVARAFNNWAAATHFRFSQVQNFNGADIKIGFFKGNHQDGHSFDGRGGVLAHAFAPTDGRFHYDADELWSVGPLPGYMDVETVALHEIGHLLGLGHSSVEGAIMWPSITSGVTKRLHADDIQGIKALYNV</sequence>
<proteinExistence type="predicted"/>
<protein>
    <submittedName>
        <fullName evidence="1">Uncharacterized protein</fullName>
    </submittedName>
</protein>
<evidence type="ECO:0000313" key="2">
    <source>
        <dbReference type="Proteomes" id="UP001060085"/>
    </source>
</evidence>
<evidence type="ECO:0000313" key="1">
    <source>
        <dbReference type="EMBL" id="KAI5678385.1"/>
    </source>
</evidence>
<dbReference type="EMBL" id="CM044702">
    <property type="protein sequence ID" value="KAI5678385.1"/>
    <property type="molecule type" value="Genomic_DNA"/>
</dbReference>
<dbReference type="Proteomes" id="UP001060085">
    <property type="component" value="Linkage Group LG02"/>
</dbReference>
<keyword evidence="2" id="KW-1185">Reference proteome</keyword>
<gene>
    <name evidence="1" type="ORF">M9H77_09335</name>
</gene>
<organism evidence="1 2">
    <name type="scientific">Catharanthus roseus</name>
    <name type="common">Madagascar periwinkle</name>
    <name type="synonym">Vinca rosea</name>
    <dbReference type="NCBI Taxonomy" id="4058"/>
    <lineage>
        <taxon>Eukaryota</taxon>
        <taxon>Viridiplantae</taxon>
        <taxon>Streptophyta</taxon>
        <taxon>Embryophyta</taxon>
        <taxon>Tracheophyta</taxon>
        <taxon>Spermatophyta</taxon>
        <taxon>Magnoliopsida</taxon>
        <taxon>eudicotyledons</taxon>
        <taxon>Gunneridae</taxon>
        <taxon>Pentapetalae</taxon>
        <taxon>asterids</taxon>
        <taxon>lamiids</taxon>
        <taxon>Gentianales</taxon>
        <taxon>Apocynaceae</taxon>
        <taxon>Rauvolfioideae</taxon>
        <taxon>Vinceae</taxon>
        <taxon>Catharanthinae</taxon>
        <taxon>Catharanthus</taxon>
    </lineage>
</organism>
<reference evidence="2" key="1">
    <citation type="journal article" date="2023" name="Nat. Plants">
        <title>Single-cell RNA sequencing provides a high-resolution roadmap for understanding the multicellular compartmentation of specialized metabolism.</title>
        <authorList>
            <person name="Sun S."/>
            <person name="Shen X."/>
            <person name="Li Y."/>
            <person name="Li Y."/>
            <person name="Wang S."/>
            <person name="Li R."/>
            <person name="Zhang H."/>
            <person name="Shen G."/>
            <person name="Guo B."/>
            <person name="Wei J."/>
            <person name="Xu J."/>
            <person name="St-Pierre B."/>
            <person name="Chen S."/>
            <person name="Sun C."/>
        </authorList>
    </citation>
    <scope>NUCLEOTIDE SEQUENCE [LARGE SCALE GENOMIC DNA]</scope>
</reference>
<comment type="caution">
    <text evidence="1">The sequence shown here is derived from an EMBL/GenBank/DDBJ whole genome shotgun (WGS) entry which is preliminary data.</text>
</comment>
<name>A0ACC0C0F8_CATRO</name>